<sequence>MPKWVKNKQYQFWWPHNTTKIFSSHTTKHVLTNFPTFWIILHICYTRDMANLSVFPGINF</sequence>
<protein>
    <submittedName>
        <fullName evidence="1">Uncharacterized protein</fullName>
    </submittedName>
</protein>
<dbReference type="AlphaFoldDB" id="A0A2P2MTT9"/>
<reference evidence="1" key="1">
    <citation type="submission" date="2018-02" db="EMBL/GenBank/DDBJ databases">
        <title>Rhizophora mucronata_Transcriptome.</title>
        <authorList>
            <person name="Meera S.P."/>
            <person name="Sreeshan A."/>
            <person name="Augustine A."/>
        </authorList>
    </citation>
    <scope>NUCLEOTIDE SEQUENCE</scope>
    <source>
        <tissue evidence="1">Leaf</tissue>
    </source>
</reference>
<proteinExistence type="predicted"/>
<name>A0A2P2MTT9_RHIMU</name>
<evidence type="ECO:0000313" key="1">
    <source>
        <dbReference type="EMBL" id="MBX33637.1"/>
    </source>
</evidence>
<accession>A0A2P2MTT9</accession>
<dbReference type="EMBL" id="GGEC01053153">
    <property type="protein sequence ID" value="MBX33637.1"/>
    <property type="molecule type" value="Transcribed_RNA"/>
</dbReference>
<organism evidence="1">
    <name type="scientific">Rhizophora mucronata</name>
    <name type="common">Asiatic mangrove</name>
    <dbReference type="NCBI Taxonomy" id="61149"/>
    <lineage>
        <taxon>Eukaryota</taxon>
        <taxon>Viridiplantae</taxon>
        <taxon>Streptophyta</taxon>
        <taxon>Embryophyta</taxon>
        <taxon>Tracheophyta</taxon>
        <taxon>Spermatophyta</taxon>
        <taxon>Magnoliopsida</taxon>
        <taxon>eudicotyledons</taxon>
        <taxon>Gunneridae</taxon>
        <taxon>Pentapetalae</taxon>
        <taxon>rosids</taxon>
        <taxon>fabids</taxon>
        <taxon>Malpighiales</taxon>
        <taxon>Rhizophoraceae</taxon>
        <taxon>Rhizophora</taxon>
    </lineage>
</organism>